<evidence type="ECO:0000313" key="2">
    <source>
        <dbReference type="EMBL" id="CAA9551914.1"/>
    </source>
</evidence>
<feature type="region of interest" description="Disordered" evidence="1">
    <location>
        <begin position="18"/>
        <end position="63"/>
    </location>
</feature>
<gene>
    <name evidence="2" type="ORF">AVDCRST_MAG59-1837</name>
</gene>
<accession>A0A6J4UMT0</accession>
<proteinExistence type="predicted"/>
<protein>
    <submittedName>
        <fullName evidence="2">Uncharacterized protein</fullName>
    </submittedName>
</protein>
<dbReference type="AlphaFoldDB" id="A0A6J4UMT0"/>
<evidence type="ECO:0000256" key="1">
    <source>
        <dbReference type="SAM" id="MobiDB-lite"/>
    </source>
</evidence>
<organism evidence="2">
    <name type="scientific">uncultured Thermomicrobiales bacterium</name>
    <dbReference type="NCBI Taxonomy" id="1645740"/>
    <lineage>
        <taxon>Bacteria</taxon>
        <taxon>Pseudomonadati</taxon>
        <taxon>Thermomicrobiota</taxon>
        <taxon>Thermomicrobia</taxon>
        <taxon>Thermomicrobiales</taxon>
        <taxon>environmental samples</taxon>
    </lineage>
</organism>
<reference evidence="2" key="1">
    <citation type="submission" date="2020-02" db="EMBL/GenBank/DDBJ databases">
        <authorList>
            <person name="Meier V. D."/>
        </authorList>
    </citation>
    <scope>NUCLEOTIDE SEQUENCE</scope>
    <source>
        <strain evidence="2">AVDCRST_MAG59</strain>
    </source>
</reference>
<sequence>MPRSDTIPRVVILPDPEIYRRRANGRRQSRSVGAGPPTTGRQRDLRGRGTLNPATIPLVGGLP</sequence>
<name>A0A6J4UMT0_9BACT</name>
<dbReference type="EMBL" id="CADCWF010000114">
    <property type="protein sequence ID" value="CAA9551914.1"/>
    <property type="molecule type" value="Genomic_DNA"/>
</dbReference>